<dbReference type="AlphaFoldDB" id="A0AA51RWG4"/>
<reference evidence="1 2" key="1">
    <citation type="submission" date="2023-08" db="EMBL/GenBank/DDBJ databases">
        <title>Pleionea litopenaei sp. nov., isolated from stomach of juvenile Litopenaeus vannamei.</title>
        <authorList>
            <person name="Rho A.M."/>
            <person name="Hwang C.Y."/>
        </authorList>
    </citation>
    <scope>NUCLEOTIDE SEQUENCE [LARGE SCALE GENOMIC DNA]</scope>
    <source>
        <strain evidence="1 2">HL-JVS1</strain>
    </source>
</reference>
<sequence length="55" mass="5921">MADRDIVPKCSKCNGTSFSAVKTDVKNADNSMVFICCTSCAQIISVVPYSAAWDK</sequence>
<dbReference type="SUPFAM" id="SSF57783">
    <property type="entry name" value="Zinc beta-ribbon"/>
    <property type="match status" value="1"/>
</dbReference>
<dbReference type="KEGG" id="plei:Q9312_08390"/>
<keyword evidence="2" id="KW-1185">Reference proteome</keyword>
<protein>
    <recommendedName>
        <fullName evidence="3">TFIIS-type domain-containing protein</fullName>
    </recommendedName>
</protein>
<evidence type="ECO:0000313" key="1">
    <source>
        <dbReference type="EMBL" id="WMS88921.1"/>
    </source>
</evidence>
<dbReference type="Proteomes" id="UP001239782">
    <property type="component" value="Chromosome"/>
</dbReference>
<proteinExistence type="predicted"/>
<evidence type="ECO:0000313" key="2">
    <source>
        <dbReference type="Proteomes" id="UP001239782"/>
    </source>
</evidence>
<dbReference type="EMBL" id="CP133548">
    <property type="protein sequence ID" value="WMS88921.1"/>
    <property type="molecule type" value="Genomic_DNA"/>
</dbReference>
<evidence type="ECO:0008006" key="3">
    <source>
        <dbReference type="Google" id="ProtNLM"/>
    </source>
</evidence>
<dbReference type="RefSeq" id="WP_309204140.1">
    <property type="nucleotide sequence ID" value="NZ_CP133548.1"/>
</dbReference>
<gene>
    <name evidence="1" type="ORF">Q9312_08390</name>
</gene>
<name>A0AA51RWG4_9GAMM</name>
<organism evidence="1 2">
    <name type="scientific">Pleionea litopenaei</name>
    <dbReference type="NCBI Taxonomy" id="3070815"/>
    <lineage>
        <taxon>Bacteria</taxon>
        <taxon>Pseudomonadati</taxon>
        <taxon>Pseudomonadota</taxon>
        <taxon>Gammaproteobacteria</taxon>
        <taxon>Oceanospirillales</taxon>
        <taxon>Pleioneaceae</taxon>
        <taxon>Pleionea</taxon>
    </lineage>
</organism>
<accession>A0AA51RWG4</accession>